<dbReference type="AlphaFoldDB" id="A0A317C5W7"/>
<evidence type="ECO:0000259" key="5">
    <source>
        <dbReference type="PROSITE" id="PS50931"/>
    </source>
</evidence>
<gene>
    <name evidence="6" type="ORF">DKW60_17280</name>
</gene>
<dbReference type="GO" id="GO:0003677">
    <property type="term" value="F:DNA binding"/>
    <property type="evidence" value="ECO:0007669"/>
    <property type="project" value="UniProtKB-KW"/>
</dbReference>
<feature type="domain" description="HTH lysR-type" evidence="5">
    <location>
        <begin position="8"/>
        <end position="65"/>
    </location>
</feature>
<evidence type="ECO:0000313" key="7">
    <source>
        <dbReference type="Proteomes" id="UP000245539"/>
    </source>
</evidence>
<dbReference type="OrthoDB" id="5964649at2"/>
<protein>
    <submittedName>
        <fullName evidence="6">LysR family transcriptional regulator</fullName>
    </submittedName>
</protein>
<dbReference type="Pfam" id="PF03466">
    <property type="entry name" value="LysR_substrate"/>
    <property type="match status" value="1"/>
</dbReference>
<evidence type="ECO:0000256" key="2">
    <source>
        <dbReference type="ARBA" id="ARBA00023015"/>
    </source>
</evidence>
<dbReference type="InterPro" id="IPR050950">
    <property type="entry name" value="HTH-type_LysR_regulators"/>
</dbReference>
<dbReference type="SUPFAM" id="SSF53850">
    <property type="entry name" value="Periplasmic binding protein-like II"/>
    <property type="match status" value="1"/>
</dbReference>
<keyword evidence="2" id="KW-0805">Transcription regulation</keyword>
<dbReference type="RefSeq" id="WP_109838919.1">
    <property type="nucleotide sequence ID" value="NZ_QGKM01000059.1"/>
</dbReference>
<keyword evidence="4" id="KW-0804">Transcription</keyword>
<dbReference type="Gene3D" id="1.10.10.10">
    <property type="entry name" value="Winged helix-like DNA-binding domain superfamily/Winged helix DNA-binding domain"/>
    <property type="match status" value="1"/>
</dbReference>
<evidence type="ECO:0000313" key="6">
    <source>
        <dbReference type="EMBL" id="PWQ94055.1"/>
    </source>
</evidence>
<evidence type="ECO:0000256" key="3">
    <source>
        <dbReference type="ARBA" id="ARBA00023125"/>
    </source>
</evidence>
<dbReference type="InterPro" id="IPR000847">
    <property type="entry name" value="LysR_HTH_N"/>
</dbReference>
<dbReference type="SUPFAM" id="SSF46785">
    <property type="entry name" value="Winged helix' DNA-binding domain"/>
    <property type="match status" value="1"/>
</dbReference>
<dbReference type="EMBL" id="QGKM01000059">
    <property type="protein sequence ID" value="PWQ94055.1"/>
    <property type="molecule type" value="Genomic_DNA"/>
</dbReference>
<comment type="caution">
    <text evidence="6">The sequence shown here is derived from an EMBL/GenBank/DDBJ whole genome shotgun (WGS) entry which is preliminary data.</text>
</comment>
<dbReference type="PRINTS" id="PR00039">
    <property type="entry name" value="HTHLYSR"/>
</dbReference>
<keyword evidence="7" id="KW-1185">Reference proteome</keyword>
<dbReference type="CDD" id="cd05466">
    <property type="entry name" value="PBP2_LTTR_substrate"/>
    <property type="match status" value="1"/>
</dbReference>
<name>A0A317C5W7_9GAMM</name>
<sequence length="304" mass="34111">MKHLTTCNLLKELRAFCITRQEGSMSKASEVLYASQPTISLQIKTLEQELDVKLFERRGPRLKLTTEGEILYDLVSPLVQGIDHIKESFAAHYGDLSTGELTIAAEESTILYTLPKPIRKFVELHPGIRLKLANVTGRDGRDMLLADEVDFAVSSMLDVPENLDYQPFVSYPPVLIMPKGHPLSKLDKVTLADIGQYGMILPPSHFSSWRLVKMVFALNGSSYRVVLEAGGWEVVKRYVDIGLGISIVTNICITDEDKEKFDIVNLDEYFPARKYGIVSRAGKTLSAPAQKFIEILNDQYKLTD</sequence>
<proteinExistence type="inferred from homology"/>
<dbReference type="GO" id="GO:0005829">
    <property type="term" value="C:cytosol"/>
    <property type="evidence" value="ECO:0007669"/>
    <property type="project" value="TreeGrafter"/>
</dbReference>
<dbReference type="Proteomes" id="UP000245539">
    <property type="component" value="Unassembled WGS sequence"/>
</dbReference>
<dbReference type="FunFam" id="1.10.10.10:FF:000001">
    <property type="entry name" value="LysR family transcriptional regulator"/>
    <property type="match status" value="1"/>
</dbReference>
<evidence type="ECO:0000256" key="1">
    <source>
        <dbReference type="ARBA" id="ARBA00009437"/>
    </source>
</evidence>
<evidence type="ECO:0000256" key="4">
    <source>
        <dbReference type="ARBA" id="ARBA00023163"/>
    </source>
</evidence>
<keyword evidence="3" id="KW-0238">DNA-binding</keyword>
<dbReference type="Pfam" id="PF00126">
    <property type="entry name" value="HTH_1"/>
    <property type="match status" value="1"/>
</dbReference>
<dbReference type="PANTHER" id="PTHR30419:SF8">
    <property type="entry name" value="NITROGEN ASSIMILATION TRANSCRIPTIONAL ACTIVATOR-RELATED"/>
    <property type="match status" value="1"/>
</dbReference>
<dbReference type="PROSITE" id="PS50931">
    <property type="entry name" value="HTH_LYSR"/>
    <property type="match status" value="1"/>
</dbReference>
<dbReference type="InterPro" id="IPR036390">
    <property type="entry name" value="WH_DNA-bd_sf"/>
</dbReference>
<accession>A0A317C5W7</accession>
<comment type="similarity">
    <text evidence="1">Belongs to the LysR transcriptional regulatory family.</text>
</comment>
<organism evidence="6 7">
    <name type="scientific">Leucothrix pacifica</name>
    <dbReference type="NCBI Taxonomy" id="1247513"/>
    <lineage>
        <taxon>Bacteria</taxon>
        <taxon>Pseudomonadati</taxon>
        <taxon>Pseudomonadota</taxon>
        <taxon>Gammaproteobacteria</taxon>
        <taxon>Thiotrichales</taxon>
        <taxon>Thiotrichaceae</taxon>
        <taxon>Leucothrix</taxon>
    </lineage>
</organism>
<dbReference type="InterPro" id="IPR005119">
    <property type="entry name" value="LysR_subst-bd"/>
</dbReference>
<dbReference type="InterPro" id="IPR036388">
    <property type="entry name" value="WH-like_DNA-bd_sf"/>
</dbReference>
<dbReference type="GO" id="GO:0003700">
    <property type="term" value="F:DNA-binding transcription factor activity"/>
    <property type="evidence" value="ECO:0007669"/>
    <property type="project" value="InterPro"/>
</dbReference>
<reference evidence="6 7" key="1">
    <citation type="submission" date="2018-05" db="EMBL/GenBank/DDBJ databases">
        <title>Leucothrix arctica sp. nov., isolated from Arctic seawater.</title>
        <authorList>
            <person name="Choi A."/>
            <person name="Baek K."/>
        </authorList>
    </citation>
    <scope>NUCLEOTIDE SEQUENCE [LARGE SCALE GENOMIC DNA]</scope>
    <source>
        <strain evidence="6 7">JCM 18388</strain>
    </source>
</reference>
<dbReference type="Gene3D" id="3.40.190.10">
    <property type="entry name" value="Periplasmic binding protein-like II"/>
    <property type="match status" value="2"/>
</dbReference>
<dbReference type="PANTHER" id="PTHR30419">
    <property type="entry name" value="HTH-TYPE TRANSCRIPTIONAL REGULATOR YBHD"/>
    <property type="match status" value="1"/>
</dbReference>